<dbReference type="EMBL" id="JAINWA010000003">
    <property type="protein sequence ID" value="MCD1655228.1"/>
    <property type="molecule type" value="Genomic_DNA"/>
</dbReference>
<keyword evidence="8" id="KW-1185">Reference proteome</keyword>
<keyword evidence="4" id="KW-0812">Transmembrane</keyword>
<dbReference type="PROSITE" id="PS50111">
    <property type="entry name" value="CHEMOTAXIS_TRANSDUC_2"/>
    <property type="match status" value="1"/>
</dbReference>
<dbReference type="AlphaFoldDB" id="A0AAE3JJ85"/>
<gene>
    <name evidence="7" type="ORF">K7J14_11035</name>
</gene>
<feature type="transmembrane region" description="Helical" evidence="4">
    <location>
        <begin position="202"/>
        <end position="224"/>
    </location>
</feature>
<evidence type="ECO:0000259" key="5">
    <source>
        <dbReference type="PROSITE" id="PS50111"/>
    </source>
</evidence>
<keyword evidence="1" id="KW-0145">Chemotaxis</keyword>
<evidence type="ECO:0000313" key="7">
    <source>
        <dbReference type="EMBL" id="MCD1655228.1"/>
    </source>
</evidence>
<dbReference type="Pfam" id="PF00672">
    <property type="entry name" value="HAMP"/>
    <property type="match status" value="1"/>
</dbReference>
<feature type="transmembrane region" description="Helical" evidence="4">
    <location>
        <begin position="12"/>
        <end position="29"/>
    </location>
</feature>
<dbReference type="CDD" id="cd06225">
    <property type="entry name" value="HAMP"/>
    <property type="match status" value="1"/>
</dbReference>
<name>A0AAE3JJ85_9SPIR</name>
<feature type="domain" description="HAMP" evidence="6">
    <location>
        <begin position="227"/>
        <end position="279"/>
    </location>
</feature>
<keyword evidence="4" id="KW-1133">Transmembrane helix</keyword>
<evidence type="ECO:0000256" key="1">
    <source>
        <dbReference type="ARBA" id="ARBA00022500"/>
    </source>
</evidence>
<keyword evidence="4" id="KW-0472">Membrane</keyword>
<dbReference type="GO" id="GO:0004888">
    <property type="term" value="F:transmembrane signaling receptor activity"/>
    <property type="evidence" value="ECO:0007669"/>
    <property type="project" value="TreeGrafter"/>
</dbReference>
<dbReference type="Gene3D" id="6.10.340.10">
    <property type="match status" value="1"/>
</dbReference>
<comment type="similarity">
    <text evidence="2">Belongs to the methyl-accepting chemotaxis (MCP) protein family.</text>
</comment>
<dbReference type="SMART" id="SM00283">
    <property type="entry name" value="MA"/>
    <property type="match status" value="1"/>
</dbReference>
<keyword evidence="3" id="KW-0807">Transducer</keyword>
<evidence type="ECO:0000313" key="8">
    <source>
        <dbReference type="Proteomes" id="UP001198163"/>
    </source>
</evidence>
<dbReference type="PROSITE" id="PS50885">
    <property type="entry name" value="HAMP"/>
    <property type="match status" value="1"/>
</dbReference>
<dbReference type="GO" id="GO:0007165">
    <property type="term" value="P:signal transduction"/>
    <property type="evidence" value="ECO:0007669"/>
    <property type="project" value="UniProtKB-KW"/>
</dbReference>
<dbReference type="PANTHER" id="PTHR43531:SF11">
    <property type="entry name" value="METHYL-ACCEPTING CHEMOTAXIS PROTEIN 3"/>
    <property type="match status" value="1"/>
</dbReference>
<dbReference type="Proteomes" id="UP001198163">
    <property type="component" value="Unassembled WGS sequence"/>
</dbReference>
<dbReference type="InterPro" id="IPR003660">
    <property type="entry name" value="HAMP_dom"/>
</dbReference>
<accession>A0AAE3JJ85</accession>
<dbReference type="GO" id="GO:0006935">
    <property type="term" value="P:chemotaxis"/>
    <property type="evidence" value="ECO:0007669"/>
    <property type="project" value="UniProtKB-KW"/>
</dbReference>
<dbReference type="Pfam" id="PF00015">
    <property type="entry name" value="MCPsignal"/>
    <property type="match status" value="1"/>
</dbReference>
<sequence length="613" mass="65681">MTIRRTLLSQTVFVVIAVVLVTVIFIATLRSMERIDRERSILSDLARACVDFTAATNSLDSNTMAGARERFVLASEVLDRAFDRVDGITELNSAGGELASAVQIVKNLRPLADAASSEVLEIYDLLAMDVKRYFFEIQSVPLIRFYTNEYTRQKYDLSDVYGRLDVFFTKIAGASATMTSLTTTIAEQESLITDLVEQRKTLGVGISVLISILLSLFLAAYTLLTGKSIGSRVSLIEDALIPMGNGDLTAAVPESGSDEISAIAGSVNRLRDNLSLLIRDTKIKVAALRGTGLELSAEMEETSASILRINERISDNKLHLEAQEIAVKNTAESVVLLDRQTKQLDAEVNRQAGVIEHSASSVEELLANISSLAATTEKVSSAAGDLVLIADSGRERIDSVSEAVRSVNESSDNLLAAAKVISMIAARTNLLAMNAAIEAAHAGSAGLGFAVVADEIRSLANQSSEQAKRVSADLREAKDRLQVVSGLSEEANSSFHGILAHVREVSELIDGVGIALEEQNAGSTSLLTGISDLRAIGSRVRIAAEEMRGANSLIQTSVSRLSETTSLVNDNNAEILTGTGEINKAVASILDLTESNRSFINDLEADTSRFIVV</sequence>
<feature type="domain" description="Methyl-accepting transducer" evidence="5">
    <location>
        <begin position="326"/>
        <end position="562"/>
    </location>
</feature>
<organism evidence="7 8">
    <name type="scientific">Teretinema zuelzerae</name>
    <dbReference type="NCBI Taxonomy" id="156"/>
    <lineage>
        <taxon>Bacteria</taxon>
        <taxon>Pseudomonadati</taxon>
        <taxon>Spirochaetota</taxon>
        <taxon>Spirochaetia</taxon>
        <taxon>Spirochaetales</taxon>
        <taxon>Treponemataceae</taxon>
        <taxon>Teretinema</taxon>
    </lineage>
</organism>
<proteinExistence type="inferred from homology"/>
<dbReference type="PANTHER" id="PTHR43531">
    <property type="entry name" value="PROTEIN ICFG"/>
    <property type="match status" value="1"/>
</dbReference>
<evidence type="ECO:0000256" key="4">
    <source>
        <dbReference type="SAM" id="Phobius"/>
    </source>
</evidence>
<dbReference type="InterPro" id="IPR004089">
    <property type="entry name" value="MCPsignal_dom"/>
</dbReference>
<evidence type="ECO:0000256" key="3">
    <source>
        <dbReference type="PROSITE-ProRule" id="PRU00284"/>
    </source>
</evidence>
<dbReference type="SMART" id="SM00304">
    <property type="entry name" value="HAMP"/>
    <property type="match status" value="2"/>
</dbReference>
<dbReference type="GO" id="GO:0005886">
    <property type="term" value="C:plasma membrane"/>
    <property type="evidence" value="ECO:0007669"/>
    <property type="project" value="TreeGrafter"/>
</dbReference>
<protein>
    <submittedName>
        <fullName evidence="7">HAMP domain-containing protein</fullName>
    </submittedName>
</protein>
<comment type="caution">
    <text evidence="7">The sequence shown here is derived from an EMBL/GenBank/DDBJ whole genome shotgun (WGS) entry which is preliminary data.</text>
</comment>
<dbReference type="InterPro" id="IPR051310">
    <property type="entry name" value="MCP_chemotaxis"/>
</dbReference>
<dbReference type="RefSeq" id="WP_230756120.1">
    <property type="nucleotide sequence ID" value="NZ_JAINWA010000003.1"/>
</dbReference>
<reference evidence="7" key="1">
    <citation type="submission" date="2021-08" db="EMBL/GenBank/DDBJ databases">
        <title>Comparative analyses of Brucepasteria parasyntrophica and Teretinema zuelzerae.</title>
        <authorList>
            <person name="Song Y."/>
            <person name="Brune A."/>
        </authorList>
    </citation>
    <scope>NUCLEOTIDE SEQUENCE</scope>
    <source>
        <strain evidence="7">DSM 1903</strain>
    </source>
</reference>
<evidence type="ECO:0000259" key="6">
    <source>
        <dbReference type="PROSITE" id="PS50885"/>
    </source>
</evidence>
<dbReference type="SUPFAM" id="SSF58104">
    <property type="entry name" value="Methyl-accepting chemotaxis protein (MCP) signaling domain"/>
    <property type="match status" value="1"/>
</dbReference>
<dbReference type="Gene3D" id="1.10.287.950">
    <property type="entry name" value="Methyl-accepting chemotaxis protein"/>
    <property type="match status" value="1"/>
</dbReference>
<evidence type="ECO:0000256" key="2">
    <source>
        <dbReference type="ARBA" id="ARBA00029447"/>
    </source>
</evidence>